<dbReference type="Proteomes" id="UP000053647">
    <property type="component" value="Unassembled WGS sequence"/>
</dbReference>
<dbReference type="InterPro" id="IPR027417">
    <property type="entry name" value="P-loop_NTPase"/>
</dbReference>
<dbReference type="InterPro" id="IPR014001">
    <property type="entry name" value="Helicase_ATP-bd"/>
</dbReference>
<keyword evidence="3" id="KW-0067">ATP-binding</keyword>
<dbReference type="GO" id="GO:0000724">
    <property type="term" value="P:double-strand break repair via homologous recombination"/>
    <property type="evidence" value="ECO:0007669"/>
    <property type="project" value="TreeGrafter"/>
</dbReference>
<evidence type="ECO:0000313" key="8">
    <source>
        <dbReference type="EMBL" id="KIJ15178.1"/>
    </source>
</evidence>
<evidence type="ECO:0000259" key="6">
    <source>
        <dbReference type="PROSITE" id="PS51192"/>
    </source>
</evidence>
<dbReference type="Pfam" id="PF00271">
    <property type="entry name" value="Helicase_C"/>
    <property type="match status" value="1"/>
</dbReference>
<dbReference type="GO" id="GO:0043138">
    <property type="term" value="F:3'-5' DNA helicase activity"/>
    <property type="evidence" value="ECO:0007669"/>
    <property type="project" value="UniProtKB-EC"/>
</dbReference>
<protein>
    <recommendedName>
        <fullName evidence="5">DNA 3'-5' helicase</fullName>
        <ecNumber evidence="5">5.6.2.4</ecNumber>
    </recommendedName>
</protein>
<gene>
    <name evidence="8" type="ORF">PAXINDRAFT_12087</name>
</gene>
<dbReference type="OrthoDB" id="2499463at2759"/>
<evidence type="ECO:0000256" key="5">
    <source>
        <dbReference type="ARBA" id="ARBA00034808"/>
    </source>
</evidence>
<dbReference type="SMART" id="SM00487">
    <property type="entry name" value="DEXDc"/>
    <property type="match status" value="1"/>
</dbReference>
<evidence type="ECO:0000313" key="9">
    <source>
        <dbReference type="Proteomes" id="UP000053647"/>
    </source>
</evidence>
<dbReference type="GO" id="GO:0009378">
    <property type="term" value="F:four-way junction helicase activity"/>
    <property type="evidence" value="ECO:0007669"/>
    <property type="project" value="TreeGrafter"/>
</dbReference>
<organism evidence="8 9">
    <name type="scientific">Paxillus involutus ATCC 200175</name>
    <dbReference type="NCBI Taxonomy" id="664439"/>
    <lineage>
        <taxon>Eukaryota</taxon>
        <taxon>Fungi</taxon>
        <taxon>Dikarya</taxon>
        <taxon>Basidiomycota</taxon>
        <taxon>Agaricomycotina</taxon>
        <taxon>Agaricomycetes</taxon>
        <taxon>Agaricomycetidae</taxon>
        <taxon>Boletales</taxon>
        <taxon>Paxilineae</taxon>
        <taxon>Paxillaceae</taxon>
        <taxon>Paxillus</taxon>
    </lineage>
</organism>
<dbReference type="AlphaFoldDB" id="A0A0C9TY39"/>
<dbReference type="Pfam" id="PF00270">
    <property type="entry name" value="DEAD"/>
    <property type="match status" value="1"/>
</dbReference>
<feature type="domain" description="Helicase C-terminal" evidence="7">
    <location>
        <begin position="263"/>
        <end position="445"/>
    </location>
</feature>
<dbReference type="GO" id="GO:0005524">
    <property type="term" value="F:ATP binding"/>
    <property type="evidence" value="ECO:0007669"/>
    <property type="project" value="UniProtKB-KW"/>
</dbReference>
<dbReference type="GO" id="GO:0005694">
    <property type="term" value="C:chromosome"/>
    <property type="evidence" value="ECO:0007669"/>
    <property type="project" value="TreeGrafter"/>
</dbReference>
<dbReference type="HOGENOM" id="CLU_001103_19_6_1"/>
<evidence type="ECO:0000256" key="3">
    <source>
        <dbReference type="ARBA" id="ARBA00022840"/>
    </source>
</evidence>
<evidence type="ECO:0000259" key="7">
    <source>
        <dbReference type="PROSITE" id="PS51194"/>
    </source>
</evidence>
<dbReference type="PANTHER" id="PTHR13710">
    <property type="entry name" value="DNA HELICASE RECQ FAMILY MEMBER"/>
    <property type="match status" value="1"/>
</dbReference>
<dbReference type="GO" id="GO:0005737">
    <property type="term" value="C:cytoplasm"/>
    <property type="evidence" value="ECO:0007669"/>
    <property type="project" value="TreeGrafter"/>
</dbReference>
<keyword evidence="9" id="KW-1185">Reference proteome</keyword>
<dbReference type="GO" id="GO:0003676">
    <property type="term" value="F:nucleic acid binding"/>
    <property type="evidence" value="ECO:0007669"/>
    <property type="project" value="InterPro"/>
</dbReference>
<evidence type="ECO:0000256" key="1">
    <source>
        <dbReference type="ARBA" id="ARBA00005446"/>
    </source>
</evidence>
<dbReference type="InterPro" id="IPR001650">
    <property type="entry name" value="Helicase_C-like"/>
</dbReference>
<reference evidence="9" key="2">
    <citation type="submission" date="2015-01" db="EMBL/GenBank/DDBJ databases">
        <title>Evolutionary Origins and Diversification of the Mycorrhizal Mutualists.</title>
        <authorList>
            <consortium name="DOE Joint Genome Institute"/>
            <consortium name="Mycorrhizal Genomics Consortium"/>
            <person name="Kohler A."/>
            <person name="Kuo A."/>
            <person name="Nagy L.G."/>
            <person name="Floudas D."/>
            <person name="Copeland A."/>
            <person name="Barry K.W."/>
            <person name="Cichocki N."/>
            <person name="Veneault-Fourrey C."/>
            <person name="LaButti K."/>
            <person name="Lindquist E.A."/>
            <person name="Lipzen A."/>
            <person name="Lundell T."/>
            <person name="Morin E."/>
            <person name="Murat C."/>
            <person name="Riley R."/>
            <person name="Ohm R."/>
            <person name="Sun H."/>
            <person name="Tunlid A."/>
            <person name="Henrissat B."/>
            <person name="Grigoriev I.V."/>
            <person name="Hibbett D.S."/>
            <person name="Martin F."/>
        </authorList>
    </citation>
    <scope>NUCLEOTIDE SEQUENCE [LARGE SCALE GENOMIC DNA]</scope>
    <source>
        <strain evidence="9">ATCC 200175</strain>
    </source>
</reference>
<keyword evidence="2" id="KW-0547">Nucleotide-binding</keyword>
<dbReference type="PROSITE" id="PS51192">
    <property type="entry name" value="HELICASE_ATP_BIND_1"/>
    <property type="match status" value="1"/>
</dbReference>
<evidence type="ECO:0000256" key="2">
    <source>
        <dbReference type="ARBA" id="ARBA00022741"/>
    </source>
</evidence>
<reference evidence="8 9" key="1">
    <citation type="submission" date="2014-06" db="EMBL/GenBank/DDBJ databases">
        <authorList>
            <consortium name="DOE Joint Genome Institute"/>
            <person name="Kuo A."/>
            <person name="Kohler A."/>
            <person name="Nagy L.G."/>
            <person name="Floudas D."/>
            <person name="Copeland A."/>
            <person name="Barry K.W."/>
            <person name="Cichocki N."/>
            <person name="Veneault-Fourrey C."/>
            <person name="LaButti K."/>
            <person name="Lindquist E.A."/>
            <person name="Lipzen A."/>
            <person name="Lundell T."/>
            <person name="Morin E."/>
            <person name="Murat C."/>
            <person name="Sun H."/>
            <person name="Tunlid A."/>
            <person name="Henrissat B."/>
            <person name="Grigoriev I.V."/>
            <person name="Hibbett D.S."/>
            <person name="Martin F."/>
            <person name="Nordberg H.P."/>
            <person name="Cantor M.N."/>
            <person name="Hua S.X."/>
        </authorList>
    </citation>
    <scope>NUCLEOTIDE SEQUENCE [LARGE SCALE GENOMIC DNA]</scope>
    <source>
        <strain evidence="8 9">ATCC 200175</strain>
    </source>
</reference>
<name>A0A0C9TY39_PAXIN</name>
<evidence type="ECO:0000256" key="4">
    <source>
        <dbReference type="ARBA" id="ARBA00034617"/>
    </source>
</evidence>
<feature type="domain" description="Helicase ATP-binding" evidence="6">
    <location>
        <begin position="65"/>
        <end position="237"/>
    </location>
</feature>
<comment type="catalytic activity">
    <reaction evidence="4">
        <text>Couples ATP hydrolysis with the unwinding of duplex DNA by translocating in the 3'-5' direction.</text>
        <dbReference type="EC" id="5.6.2.4"/>
    </reaction>
</comment>
<dbReference type="InterPro" id="IPR011545">
    <property type="entry name" value="DEAD/DEAH_box_helicase_dom"/>
</dbReference>
<dbReference type="SMART" id="SM00490">
    <property type="entry name" value="HELICc"/>
    <property type="match status" value="1"/>
</dbReference>
<dbReference type="EC" id="5.6.2.4" evidence="5"/>
<sequence>MAPLQSRTESHEKREQKAASLLAQACQTAKDKQNYDSSLTQRKIVEEFRARFNNLVPYDWQLNVTEALMLGLDCSVIVGTGAGKTMPFVMPLFAQPNKHVLIISPLNTLEEDQAQRFRKMGLSAVAVNGETYNSQVHQDILSGNYQVILTSPEMCLLHDSFRKLLSDAKLSSMLTAVVVDEAHCISQWGTKFRPEYAKLGTLRALMPTQVPFLITSATLPPLVLADVQTKVHIQTSTSYHVDVGTDRPNISWEVRRMKAAKSDLESLRFMLPKSCGGEGKEDKLTSTLVFSEDISLLMEATEWCRRQVAPELRNQIVCYHSRRTPLAKRIALRLFREGKIKILFTTEAAGMGCDMPHIELVVQFLVPGSLSIWMQRAGRAGRSPSVQARAVLLVQPMVFQMKTSKKAGKDPDQCEKSIEYIKNVDDALRAWIEAKECRREVVDVYFGSGLPLVFAATTVTPDTPFPFLLNALLHLLIVHSPIPAALL</sequence>
<comment type="similarity">
    <text evidence="1">Belongs to the helicase family. RecQ subfamily.</text>
</comment>
<dbReference type="PANTHER" id="PTHR13710:SF154">
    <property type="entry name" value="RECQ HELICASE, PUTATIVE (AFU_ORTHOLOGUE AFUA_6G14720)-RELATED"/>
    <property type="match status" value="1"/>
</dbReference>
<dbReference type="SUPFAM" id="SSF52540">
    <property type="entry name" value="P-loop containing nucleoside triphosphate hydrolases"/>
    <property type="match status" value="1"/>
</dbReference>
<proteinExistence type="inferred from homology"/>
<accession>A0A0C9TY39</accession>
<dbReference type="EMBL" id="KN819338">
    <property type="protein sequence ID" value="KIJ15178.1"/>
    <property type="molecule type" value="Genomic_DNA"/>
</dbReference>
<dbReference type="PROSITE" id="PS51194">
    <property type="entry name" value="HELICASE_CTER"/>
    <property type="match status" value="1"/>
</dbReference>
<dbReference type="Gene3D" id="3.40.50.300">
    <property type="entry name" value="P-loop containing nucleotide triphosphate hydrolases"/>
    <property type="match status" value="2"/>
</dbReference>